<dbReference type="RefSeq" id="WP_115151607.1">
    <property type="nucleotide sequence ID" value="NZ_UGPP01000001.1"/>
</dbReference>
<evidence type="ECO:0000313" key="1">
    <source>
        <dbReference type="EMBL" id="STY71243.1"/>
    </source>
</evidence>
<accession>A0A378NS74</accession>
<evidence type="ECO:0000313" key="2">
    <source>
        <dbReference type="Proteomes" id="UP000255234"/>
    </source>
</evidence>
<reference evidence="1 2" key="1">
    <citation type="submission" date="2018-06" db="EMBL/GenBank/DDBJ databases">
        <authorList>
            <consortium name="Pathogen Informatics"/>
            <person name="Doyle S."/>
        </authorList>
    </citation>
    <scope>NUCLEOTIDE SEQUENCE [LARGE SCALE GENOMIC DNA]</scope>
    <source>
        <strain evidence="1 2">NCTC10571</strain>
    </source>
</reference>
<dbReference type="AlphaFoldDB" id="A0A378NS74"/>
<dbReference type="EMBL" id="UGPP01000001">
    <property type="protein sequence ID" value="STY71243.1"/>
    <property type="molecule type" value="Genomic_DNA"/>
</dbReference>
<gene>
    <name evidence="1" type="ORF">NCTC10571_01399</name>
</gene>
<name>A0A378NS74_9FIRM</name>
<proteinExistence type="predicted"/>
<sequence>MNNDNIRRTCPIGLIFGQQVAKYAKENYIDKLLSLNKRRRYNIALNKLKENYLVDTQELYLLSELKSQIFKYISDNEEQFDNIEVYLDSVSKLFDKDLNSLELDEDMKKVQYMLFYFAYGLGEKI</sequence>
<protein>
    <submittedName>
        <fullName evidence="1">Uncharacterized protein</fullName>
    </submittedName>
</protein>
<dbReference type="Proteomes" id="UP000255234">
    <property type="component" value="Unassembled WGS sequence"/>
</dbReference>
<organism evidence="1 2">
    <name type="scientific">Megamonas hypermegale</name>
    <dbReference type="NCBI Taxonomy" id="158847"/>
    <lineage>
        <taxon>Bacteria</taxon>
        <taxon>Bacillati</taxon>
        <taxon>Bacillota</taxon>
        <taxon>Negativicutes</taxon>
        <taxon>Selenomonadales</taxon>
        <taxon>Selenomonadaceae</taxon>
        <taxon>Megamonas</taxon>
    </lineage>
</organism>